<feature type="transmembrane region" description="Helical" evidence="1">
    <location>
        <begin position="37"/>
        <end position="53"/>
    </location>
</feature>
<evidence type="ECO:0008006" key="3">
    <source>
        <dbReference type="Google" id="ProtNLM"/>
    </source>
</evidence>
<dbReference type="EMBL" id="VSSQ01039635">
    <property type="protein sequence ID" value="MPM92733.1"/>
    <property type="molecule type" value="Genomic_DNA"/>
</dbReference>
<keyword evidence="1" id="KW-1133">Transmembrane helix</keyword>
<organism evidence="2">
    <name type="scientific">bioreactor metagenome</name>
    <dbReference type="NCBI Taxonomy" id="1076179"/>
    <lineage>
        <taxon>unclassified sequences</taxon>
        <taxon>metagenomes</taxon>
        <taxon>ecological metagenomes</taxon>
    </lineage>
</organism>
<proteinExistence type="predicted"/>
<comment type="caution">
    <text evidence="2">The sequence shown here is derived from an EMBL/GenBank/DDBJ whole genome shotgun (WGS) entry which is preliminary data.</text>
</comment>
<dbReference type="InterPro" id="IPR018730">
    <property type="entry name" value="DUF2273"/>
</dbReference>
<keyword evidence="1" id="KW-0812">Transmembrane</keyword>
<dbReference type="AlphaFoldDB" id="A0A645DVV2"/>
<evidence type="ECO:0000256" key="1">
    <source>
        <dbReference type="SAM" id="Phobius"/>
    </source>
</evidence>
<accession>A0A645DVV2</accession>
<sequence>MSAFLEFIKKHKFTVLLVLVGLILSILFFTIGFWRTLLLILILALCFLIGYLLDQSGPEGIRNFFNKLFTKDS</sequence>
<evidence type="ECO:0000313" key="2">
    <source>
        <dbReference type="EMBL" id="MPM92733.1"/>
    </source>
</evidence>
<name>A0A645DVV2_9ZZZZ</name>
<protein>
    <recommendedName>
        <fullName evidence="3">Small integral membrane protein</fullName>
    </recommendedName>
</protein>
<keyword evidence="1" id="KW-0472">Membrane</keyword>
<gene>
    <name evidence="2" type="ORF">SDC9_139869</name>
</gene>
<feature type="transmembrane region" description="Helical" evidence="1">
    <location>
        <begin position="12"/>
        <end position="31"/>
    </location>
</feature>
<dbReference type="Pfam" id="PF10031">
    <property type="entry name" value="DUF2273"/>
    <property type="match status" value="1"/>
</dbReference>
<reference evidence="2" key="1">
    <citation type="submission" date="2019-08" db="EMBL/GenBank/DDBJ databases">
        <authorList>
            <person name="Kucharzyk K."/>
            <person name="Murdoch R.W."/>
            <person name="Higgins S."/>
            <person name="Loffler F."/>
        </authorList>
    </citation>
    <scope>NUCLEOTIDE SEQUENCE</scope>
</reference>